<proteinExistence type="predicted"/>
<reference evidence="1" key="1">
    <citation type="journal article" date="2021" name="Proc. Natl. Acad. Sci. U.S.A.">
        <title>A Catalog of Tens of Thousands of Viruses from Human Metagenomes Reveals Hidden Associations with Chronic Diseases.</title>
        <authorList>
            <person name="Tisza M.J."/>
            <person name="Buck C.B."/>
        </authorList>
    </citation>
    <scope>NUCLEOTIDE SEQUENCE</scope>
    <source>
        <strain evidence="1">CtCo31</strain>
    </source>
</reference>
<evidence type="ECO:0000313" key="1">
    <source>
        <dbReference type="EMBL" id="DAF95584.1"/>
    </source>
</evidence>
<accession>A0A8S5UM77</accession>
<organism evidence="1">
    <name type="scientific">Myoviridae sp. ctCo31</name>
    <dbReference type="NCBI Taxonomy" id="2825053"/>
    <lineage>
        <taxon>Viruses</taxon>
        <taxon>Duplodnaviria</taxon>
        <taxon>Heunggongvirae</taxon>
        <taxon>Uroviricota</taxon>
        <taxon>Caudoviricetes</taxon>
    </lineage>
</organism>
<sequence>MLRKVILQFMQKILIFLDLMITQMVFYSTQQTV</sequence>
<protein>
    <submittedName>
        <fullName evidence="1">Uncharacterized protein</fullName>
    </submittedName>
</protein>
<name>A0A8S5UM77_9CAUD</name>
<dbReference type="EMBL" id="BK016109">
    <property type="protein sequence ID" value="DAF95584.1"/>
    <property type="molecule type" value="Genomic_DNA"/>
</dbReference>